<comment type="caution">
    <text evidence="2">The sequence shown here is derived from an EMBL/GenBank/DDBJ whole genome shotgun (WGS) entry which is preliminary data.</text>
</comment>
<dbReference type="EMBL" id="JBCGDC010000013">
    <property type="protein sequence ID" value="MFB6392794.1"/>
    <property type="molecule type" value="Genomic_DNA"/>
</dbReference>
<dbReference type="RefSeq" id="WP_375733497.1">
    <property type="nucleotide sequence ID" value="NZ_JBCGDC010000013.1"/>
</dbReference>
<dbReference type="SUPFAM" id="SSF52540">
    <property type="entry name" value="P-loop containing nucleoside triphosphate hydrolases"/>
    <property type="match status" value="1"/>
</dbReference>
<dbReference type="InterPro" id="IPR027417">
    <property type="entry name" value="P-loop_NTPase"/>
</dbReference>
<dbReference type="GO" id="GO:0005524">
    <property type="term" value="F:ATP binding"/>
    <property type="evidence" value="ECO:0007669"/>
    <property type="project" value="UniProtKB-KW"/>
</dbReference>
<reference evidence="2 3" key="1">
    <citation type="submission" date="2024-04" db="EMBL/GenBank/DDBJ databases">
        <title>Polymorphospora sp. isolated from Baiyangdian Lake in Xiong'an New Area.</title>
        <authorList>
            <person name="Zhang X."/>
            <person name="Liu J."/>
        </authorList>
    </citation>
    <scope>NUCLEOTIDE SEQUENCE [LARGE SCALE GENOMIC DNA]</scope>
    <source>
        <strain evidence="2 3">2-325</strain>
    </source>
</reference>
<feature type="domain" description="Orc1-like AAA ATPase" evidence="1">
    <location>
        <begin position="158"/>
        <end position="323"/>
    </location>
</feature>
<dbReference type="Proteomes" id="UP001582793">
    <property type="component" value="Unassembled WGS sequence"/>
</dbReference>
<sequence>MRPQDFVGWLQGALTGTRPVLCLTGLAGLGKRQLLREAASQLGHHIRPAEVDLVWLDDPGTDERALSLLAPFGEAVAAAGTQPPPAPRRSTLLLTADLDALRDRNPPLADLVARAVRSVTDVHRHRLALVVGMAQRPAEPFQGRVEQVGFIQPRTTALHHVTAWARHDSAQDVLLVTGRPGAGKSTLARTVLHRLADETGVTVAYATVWDQVGQAGGPAVRESELVHAVADVIGRDAPEALLAHGATFIKLTQQVGSGTAIGVNKPVIATPTLGFLYGVLEARARIARERGDEPDTLVLVVDAVDDQRRDAESLRVLTELLTRYADFARWGLRLLLFSQYPPVGFPPDGPYPRRLDLADSADADIGEYVLTTLTDPALAVRLRAERMDAVAAAVVRRCAGQFLVAAGYLAEIRAAGQVPADLWRSEPIGSLVDYYHGALPRLLGRDLGPGAWPERVLRDSERALFIAATTRHGLTETEMSRVWTVADEPGRSRPGSQTWRGARENVLRGPVREYLVLPDPAAGAEPAGRVMLFHPAAAAAVRAMAASDSEWTGADLERRRFVRALTPLFPEGVEWDARTGRLALAETPARLAEIIDAAAELGHDDEDLALWQGRLALLVESWEWLEACLLAPAPAAGDIPLGLDAAIAGLTVTQRLLDTGRLASGLLSARSVPVLPRPSRVIASAPPPVEESAETPAPGQRRYAVLGQGEIVAFLTGELRYTSRAEAVASLQRLREVYPIARREDDDGDSVRLWVKWFGLTIQDWEAGFVGHYVDLEPEPVGAGQWRIGVHKHRVDRIDRHPERRSPGQAHPNWGHRVLRRALGSPRPQQRPQIFATRAEAESQLDTLREDYPLSTAWRAGRLGVLVYEGWRRERSEKPTHQYSLRIEATVGGYVVRAVDEDFDPEGGPDEL</sequence>
<evidence type="ECO:0000313" key="2">
    <source>
        <dbReference type="EMBL" id="MFB6392794.1"/>
    </source>
</evidence>
<evidence type="ECO:0000313" key="3">
    <source>
        <dbReference type="Proteomes" id="UP001582793"/>
    </source>
</evidence>
<gene>
    <name evidence="2" type="ORF">AAFH96_06680</name>
</gene>
<dbReference type="PANTHER" id="PTHR10039">
    <property type="entry name" value="AMELOGENIN"/>
    <property type="match status" value="1"/>
</dbReference>
<protein>
    <submittedName>
        <fullName evidence="2">ATP-binding protein</fullName>
    </submittedName>
</protein>
<keyword evidence="2" id="KW-0547">Nucleotide-binding</keyword>
<keyword evidence="2" id="KW-0067">ATP-binding</keyword>
<keyword evidence="3" id="KW-1185">Reference proteome</keyword>
<evidence type="ECO:0000259" key="1">
    <source>
        <dbReference type="Pfam" id="PF13191"/>
    </source>
</evidence>
<organism evidence="2 3">
    <name type="scientific">Polymorphospora lycopeni</name>
    <dbReference type="NCBI Taxonomy" id="3140240"/>
    <lineage>
        <taxon>Bacteria</taxon>
        <taxon>Bacillati</taxon>
        <taxon>Actinomycetota</taxon>
        <taxon>Actinomycetes</taxon>
        <taxon>Micromonosporales</taxon>
        <taxon>Micromonosporaceae</taxon>
        <taxon>Polymorphospora</taxon>
    </lineage>
</organism>
<proteinExistence type="predicted"/>
<dbReference type="PANTHER" id="PTHR10039:SF15">
    <property type="entry name" value="NACHT DOMAIN-CONTAINING PROTEIN"/>
    <property type="match status" value="1"/>
</dbReference>
<dbReference type="Pfam" id="PF13191">
    <property type="entry name" value="AAA_16"/>
    <property type="match status" value="1"/>
</dbReference>
<dbReference type="InterPro" id="IPR041664">
    <property type="entry name" value="AAA_16"/>
</dbReference>
<dbReference type="Gene3D" id="3.40.50.300">
    <property type="entry name" value="P-loop containing nucleotide triphosphate hydrolases"/>
    <property type="match status" value="1"/>
</dbReference>
<accession>A0ABV5CM00</accession>
<name>A0ABV5CM00_9ACTN</name>